<sequence>MTESNYLHNILDFGAVEGGKVLCTDAFAAAVQKCTQKGGGTVYVPAGAFLTGPVRLESNITLHLAAGSRLLFSSRTEDYPLTEVRWEGAEQKGYMPMLYARAAQNICITGTGTVDGQGGFWWRIHLEGKLAYSRPRLLYFEDCDRIIIEKVQLVNSPAWTVNPVRCQNVTIDNISIVNPPDSPNTDGINPDSCKNVRISNCQVDVGDDCITIKSGVETGKYLIPCENVSITNCTLLRGHGGVVIGSEMSGGVRNIVISNCIFEGTDRGIRLKTRRGRGGEVCDIRVSNLIMKDVMCPVVMHQYYFCGEGGDRKQVWDKASYPVAAGTPQFRGIHFSGITAVNAHAAAAFLYGLPEMPISDITFDNISIIMADNAVPGVPAMMKDVSATSRMGVFCANVTNVTFSNVSVRGAEGPVFQLTGAKRVTFHSGTLMGNSSIVTENCSEIYIDGKPV</sequence>
<evidence type="ECO:0000256" key="2">
    <source>
        <dbReference type="ARBA" id="ARBA00022801"/>
    </source>
</evidence>
<dbReference type="SMART" id="SM00710">
    <property type="entry name" value="PbH1"/>
    <property type="match status" value="5"/>
</dbReference>
<evidence type="ECO:0000313" key="6">
    <source>
        <dbReference type="Proteomes" id="UP000191554"/>
    </source>
</evidence>
<dbReference type="SUPFAM" id="SSF51126">
    <property type="entry name" value="Pectin lyase-like"/>
    <property type="match status" value="1"/>
</dbReference>
<dbReference type="Pfam" id="PF00295">
    <property type="entry name" value="Glyco_hydro_28"/>
    <property type="match status" value="1"/>
</dbReference>
<dbReference type="InterPro" id="IPR012334">
    <property type="entry name" value="Pectin_lyas_fold"/>
</dbReference>
<keyword evidence="3 4" id="KW-0326">Glycosidase</keyword>
<name>A0A1V4SPD6_RUMHU</name>
<reference evidence="5 6" key="1">
    <citation type="submission" date="2017-03" db="EMBL/GenBank/DDBJ databases">
        <title>Genome sequence of Clostridium hungatei DSM 14427.</title>
        <authorList>
            <person name="Poehlein A."/>
            <person name="Daniel R."/>
        </authorList>
    </citation>
    <scope>NUCLEOTIDE SEQUENCE [LARGE SCALE GENOMIC DNA]</scope>
    <source>
        <strain evidence="5 6">DSM 14427</strain>
    </source>
</reference>
<dbReference type="RefSeq" id="WP_080063153.1">
    <property type="nucleotide sequence ID" value="NZ_MZGX01000003.1"/>
</dbReference>
<evidence type="ECO:0000256" key="4">
    <source>
        <dbReference type="RuleBase" id="RU361169"/>
    </source>
</evidence>
<dbReference type="InterPro" id="IPR051801">
    <property type="entry name" value="GH28_Enzymes"/>
</dbReference>
<dbReference type="STRING" id="48256.CLHUN_06960"/>
<dbReference type="GO" id="GO:0004650">
    <property type="term" value="F:polygalacturonase activity"/>
    <property type="evidence" value="ECO:0007669"/>
    <property type="project" value="UniProtKB-EC"/>
</dbReference>
<evidence type="ECO:0000313" key="5">
    <source>
        <dbReference type="EMBL" id="OPX45758.1"/>
    </source>
</evidence>
<keyword evidence="6" id="KW-1185">Reference proteome</keyword>
<dbReference type="PANTHER" id="PTHR31339:SF9">
    <property type="entry name" value="PLASMIN AND FIBRONECTIN-BINDING PROTEIN A"/>
    <property type="match status" value="1"/>
</dbReference>
<evidence type="ECO:0000256" key="1">
    <source>
        <dbReference type="ARBA" id="ARBA00008834"/>
    </source>
</evidence>
<dbReference type="Proteomes" id="UP000191554">
    <property type="component" value="Unassembled WGS sequence"/>
</dbReference>
<dbReference type="EMBL" id="MZGX01000003">
    <property type="protein sequence ID" value="OPX45758.1"/>
    <property type="molecule type" value="Genomic_DNA"/>
</dbReference>
<dbReference type="EC" id="3.2.1.15" evidence="5"/>
<dbReference type="InterPro" id="IPR006626">
    <property type="entry name" value="PbH1"/>
</dbReference>
<dbReference type="OrthoDB" id="9795222at2"/>
<dbReference type="PANTHER" id="PTHR31339">
    <property type="entry name" value="PECTIN LYASE-RELATED"/>
    <property type="match status" value="1"/>
</dbReference>
<dbReference type="InterPro" id="IPR011050">
    <property type="entry name" value="Pectin_lyase_fold/virulence"/>
</dbReference>
<comment type="caution">
    <text evidence="5">The sequence shown here is derived from an EMBL/GenBank/DDBJ whole genome shotgun (WGS) entry which is preliminary data.</text>
</comment>
<evidence type="ECO:0000256" key="3">
    <source>
        <dbReference type="ARBA" id="ARBA00023295"/>
    </source>
</evidence>
<dbReference type="GO" id="GO:0005975">
    <property type="term" value="P:carbohydrate metabolic process"/>
    <property type="evidence" value="ECO:0007669"/>
    <property type="project" value="InterPro"/>
</dbReference>
<gene>
    <name evidence="5" type="primary">pgl_1</name>
    <name evidence="5" type="ORF">CLHUN_06960</name>
</gene>
<comment type="similarity">
    <text evidence="1 4">Belongs to the glycosyl hydrolase 28 family.</text>
</comment>
<dbReference type="Gene3D" id="2.160.20.10">
    <property type="entry name" value="Single-stranded right-handed beta-helix, Pectin lyase-like"/>
    <property type="match status" value="1"/>
</dbReference>
<dbReference type="InterPro" id="IPR000743">
    <property type="entry name" value="Glyco_hydro_28"/>
</dbReference>
<accession>A0A1V4SPD6</accession>
<organism evidence="5 6">
    <name type="scientific">Ruminiclostridium hungatei</name>
    <name type="common">Clostridium hungatei</name>
    <dbReference type="NCBI Taxonomy" id="48256"/>
    <lineage>
        <taxon>Bacteria</taxon>
        <taxon>Bacillati</taxon>
        <taxon>Bacillota</taxon>
        <taxon>Clostridia</taxon>
        <taxon>Eubacteriales</taxon>
        <taxon>Oscillospiraceae</taxon>
        <taxon>Ruminiclostridium</taxon>
    </lineage>
</organism>
<proteinExistence type="inferred from homology"/>
<keyword evidence="2 4" id="KW-0378">Hydrolase</keyword>
<protein>
    <submittedName>
        <fullName evidence="5">Polygalacturonase</fullName>
        <ecNumber evidence="5">3.2.1.15</ecNumber>
    </submittedName>
</protein>
<dbReference type="AlphaFoldDB" id="A0A1V4SPD6"/>